<dbReference type="Proteomes" id="UP000734823">
    <property type="component" value="Unassembled WGS sequence"/>
</dbReference>
<gene>
    <name evidence="3" type="ORF">GPZ80_17890</name>
</gene>
<feature type="transmembrane region" description="Helical" evidence="1">
    <location>
        <begin position="103"/>
        <end position="122"/>
    </location>
</feature>
<protein>
    <submittedName>
        <fullName evidence="3">Acyltransferase</fullName>
    </submittedName>
</protein>
<feature type="transmembrane region" description="Helical" evidence="1">
    <location>
        <begin position="28"/>
        <end position="47"/>
    </location>
</feature>
<dbReference type="RefSeq" id="WP_187221503.1">
    <property type="nucleotide sequence ID" value="NZ_JABVED010000009.1"/>
</dbReference>
<feature type="transmembrane region" description="Helical" evidence="1">
    <location>
        <begin position="157"/>
        <end position="176"/>
    </location>
</feature>
<dbReference type="GO" id="GO:0016746">
    <property type="term" value="F:acyltransferase activity"/>
    <property type="evidence" value="ECO:0007669"/>
    <property type="project" value="UniProtKB-KW"/>
</dbReference>
<feature type="transmembrane region" description="Helical" evidence="1">
    <location>
        <begin position="348"/>
        <end position="368"/>
    </location>
</feature>
<accession>A0ABR7L8K9</accession>
<feature type="transmembrane region" description="Helical" evidence="1">
    <location>
        <begin position="319"/>
        <end position="336"/>
    </location>
</feature>
<dbReference type="PANTHER" id="PTHR23028:SF131">
    <property type="entry name" value="BLR2367 PROTEIN"/>
    <property type="match status" value="1"/>
</dbReference>
<feature type="transmembrane region" description="Helical" evidence="1">
    <location>
        <begin position="188"/>
        <end position="211"/>
    </location>
</feature>
<name>A0ABR7L8K9_9PSEU</name>
<feature type="transmembrane region" description="Helical" evidence="1">
    <location>
        <begin position="258"/>
        <end position="276"/>
    </location>
</feature>
<evidence type="ECO:0000256" key="1">
    <source>
        <dbReference type="SAM" id="Phobius"/>
    </source>
</evidence>
<feature type="transmembrane region" description="Helical" evidence="1">
    <location>
        <begin position="223"/>
        <end position="246"/>
    </location>
</feature>
<dbReference type="EMBL" id="JABVED010000009">
    <property type="protein sequence ID" value="MBC6449041.1"/>
    <property type="molecule type" value="Genomic_DNA"/>
</dbReference>
<evidence type="ECO:0000313" key="4">
    <source>
        <dbReference type="Proteomes" id="UP000734823"/>
    </source>
</evidence>
<keyword evidence="3" id="KW-0012">Acyltransferase</keyword>
<keyword evidence="3" id="KW-0808">Transferase</keyword>
<keyword evidence="1" id="KW-0812">Transmembrane</keyword>
<keyword evidence="1" id="KW-0472">Membrane</keyword>
<dbReference type="Pfam" id="PF01757">
    <property type="entry name" value="Acyl_transf_3"/>
    <property type="match status" value="1"/>
</dbReference>
<feature type="transmembrane region" description="Helical" evidence="1">
    <location>
        <begin position="59"/>
        <end position="82"/>
    </location>
</feature>
<feature type="transmembrane region" description="Helical" evidence="1">
    <location>
        <begin position="282"/>
        <end position="299"/>
    </location>
</feature>
<keyword evidence="1" id="KW-1133">Transmembrane helix</keyword>
<comment type="caution">
    <text evidence="3">The sequence shown here is derived from an EMBL/GenBank/DDBJ whole genome shotgun (WGS) entry which is preliminary data.</text>
</comment>
<organism evidence="3 4">
    <name type="scientific">Actinokineospora xionganensis</name>
    <dbReference type="NCBI Taxonomy" id="2684470"/>
    <lineage>
        <taxon>Bacteria</taxon>
        <taxon>Bacillati</taxon>
        <taxon>Actinomycetota</taxon>
        <taxon>Actinomycetes</taxon>
        <taxon>Pseudonocardiales</taxon>
        <taxon>Pseudonocardiaceae</taxon>
        <taxon>Actinokineospora</taxon>
    </lineage>
</organism>
<evidence type="ECO:0000313" key="3">
    <source>
        <dbReference type="EMBL" id="MBC6449041.1"/>
    </source>
</evidence>
<sequence>MSTTTPQSEVHSPEVIHDRLPSLTGVRFFAALAVVVVHLVSTQAIFANTALQKAFGATIPFATSAVSIFFVLSGFVLTWSARSSDAPARFLRRRFVKIFPNHLVTWALAVLFILLFGTAHLIGTSGAIRWDATLANLFLVHVWVPDPSYISSANAPAWSLACEAFFYLLFPLLFVAVRRISRERLRRWAVVTTLVSLSVPCFALLLTGSHLAPELPIPTLQLWFGYLFPLTRLPEFLLGMLLARIVREGVWRPTRMRWAVLALFGSIVVSLTLPPIFFFGPFYAAAAGLLVATLATRDITGAPSRLRGRAMIFLGDRSYALYMSHFVVIAFARHLFFPAGGLSTVQALLALFLVVLPIALVASFLLYAGVERPLYRRFANPQDKVAV</sequence>
<dbReference type="PANTHER" id="PTHR23028">
    <property type="entry name" value="ACETYLTRANSFERASE"/>
    <property type="match status" value="1"/>
</dbReference>
<feature type="domain" description="Acyltransferase 3" evidence="2">
    <location>
        <begin position="22"/>
        <end position="367"/>
    </location>
</feature>
<keyword evidence="4" id="KW-1185">Reference proteome</keyword>
<proteinExistence type="predicted"/>
<evidence type="ECO:0000259" key="2">
    <source>
        <dbReference type="Pfam" id="PF01757"/>
    </source>
</evidence>
<dbReference type="InterPro" id="IPR050879">
    <property type="entry name" value="Acyltransferase_3"/>
</dbReference>
<reference evidence="3 4" key="1">
    <citation type="submission" date="2020-06" db="EMBL/GenBank/DDBJ databases">
        <title>Actinokineospora xiongansis sp. nov., isolated from soil of Baiyangdian.</title>
        <authorList>
            <person name="Zhang X."/>
        </authorList>
    </citation>
    <scope>NUCLEOTIDE SEQUENCE [LARGE SCALE GENOMIC DNA]</scope>
    <source>
        <strain evidence="3 4">HBU206404</strain>
    </source>
</reference>
<dbReference type="InterPro" id="IPR002656">
    <property type="entry name" value="Acyl_transf_3_dom"/>
</dbReference>